<protein>
    <submittedName>
        <fullName evidence="1">Uncharacterized protein</fullName>
    </submittedName>
</protein>
<keyword evidence="2" id="KW-1185">Reference proteome</keyword>
<dbReference type="EMBL" id="JBEWYP010000012">
    <property type="protein sequence ID" value="MET7030845.1"/>
    <property type="molecule type" value="Genomic_DNA"/>
</dbReference>
<evidence type="ECO:0000313" key="2">
    <source>
        <dbReference type="Proteomes" id="UP001549773"/>
    </source>
</evidence>
<sequence length="1565" mass="163291">MNYKHFFVFSFLLLSSITYSQIKIGDNPQNISASSVLELESTSRAFVLTRVNNTQMNAITPLQGALIYNTDSKCVHYYDGTQWLNLCDALTNSGNISLVDNGDGTYTFSDANSNITEINNLNESLVVEDGNLTLTDSAGNTVSVELQDLNSQTFTTDPIINTFPTIFITQDASGTNFNFEVGIIDGENIQDGSIKQADLAGSSVGSAQLRDNSVRNVAMADNAIGSPEIINGSIQPIDIGPGTTNQILTTNGAGAVQWIDKTGLVAADDVSYDNASSSLSATNVQDALDEVNAANGTINLVDNLDGTYTFTKSDGTTITITDTSISTLTDNGDGTYTYTDETGAVQTIDTNGITITNLISGNRIGTISKADGTSSDINETITTVTGTAATGKAIATYSNESGTAVIINETITNLTDTNDGFITFTNENGTVQKVSKSNIIDNGNGTYTFTNNDGSDVTIDTNGVTITDVIAGNLIATVTDAAGTVTEIDETITTVTGTAATGKAIATYSNENGTAVIINETVTNLTDTNDGFITYTNENGTVQKVNKSDIIDNGNGTYTFTNNDGSDVTIDTNGIAITNVIAGNLIATVTDAAGTATEIDETITTVTGTAATGKAIATYSNESGTSVIINETVTNLTDTNDGFITFSNENGTVQKVNKSDIIDNGNGTYTFTNNDGSDVTIDTNGVAITDVIAGNLIATVTDAAGTVTEIDETITTVTGTAATGKAIATYSNENGTSVIINETVTNLTDTNDGFITFTNENGTVQKVNKSDLIDNGNGTYNFTNNDGSDVTIDTRAVSNPFTSSSGLTSLNVQGAIDEINTNLNTLSIGNVLTQGNDAQAQLIRNVLDPSAPQDVATMNYVDTKVGELSTLDDGKIYVGDGSNNAQDVFITGDVLMNNSGLVTIQPNVINSNKILNETILSEDIANGTIATVDIANDAIDNSKLADDAVQIENILNGAANQILRTNSAGNAVEWGAQISTDAGNVITAGTDGGAFYDDSTIQSNIATNTTNITSNDTDIANNTTAIATKEDAANKSSDDTFATADNVNFPTQLAVKTYVDTQVATVNTDDDITAVNFDGTSLTVEEGTTSFSADLSALEESADIAAVQADVDANETAANNAIAIVQADVDQNEADADTAIALKEDAANKSSDDTFVTADNVNFPTQLAVKTYVDTQVATVNTDDDITAVNFDGTSLTVEEGTTSFSADLSALEESADIAAVQADVDANETAANNAIAIVQADVDQNEADADAAIALKEDAANKSSDDTFAAADNINFPTQLAVKTYVDNQVATITTDDDITAVSFDGTSLTVEEGTTTFSADLSALEESADIAAVQADVDQNEADADTAIALKEDAANKSSDDTFATADNVNFPTQLAVKTYVDNEITASNQTIVSGDAGNDISASITDGGAFYDDSDADPLNEIQNINEVLADGNNAGGLLIKNIGTPVDGTDAVNKDYVDNAITASNPVKAYGYINFTIATPEAYGAGYTQVLRTALGRYTITFGAGNEKNSTKYIIQLTHFGSGFENVDIFVSNQTTTTFDINITQSGGYVDRIFYFTVLDF</sequence>
<gene>
    <name evidence="1" type="ORF">ABXZ32_15685</name>
</gene>
<dbReference type="Proteomes" id="UP001549773">
    <property type="component" value="Unassembled WGS sequence"/>
</dbReference>
<organism evidence="1 2">
    <name type="scientific">Sediminicola luteus</name>
    <dbReference type="NCBI Taxonomy" id="319238"/>
    <lineage>
        <taxon>Bacteria</taxon>
        <taxon>Pseudomonadati</taxon>
        <taxon>Bacteroidota</taxon>
        <taxon>Flavobacteriia</taxon>
        <taxon>Flavobacteriales</taxon>
        <taxon>Flavobacteriaceae</taxon>
        <taxon>Sediminicola</taxon>
    </lineage>
</organism>
<evidence type="ECO:0000313" key="1">
    <source>
        <dbReference type="EMBL" id="MET7030845.1"/>
    </source>
</evidence>
<dbReference type="Gene3D" id="2.40.10.300">
    <property type="entry name" value="Copper resistance protein K"/>
    <property type="match status" value="2"/>
</dbReference>
<reference evidence="1 2" key="1">
    <citation type="submission" date="2024-07" db="EMBL/GenBank/DDBJ databases">
        <title>The genome sequence of type strain Sediminicola luteus GDMCC 1.2596T.</title>
        <authorList>
            <person name="Liu Y."/>
        </authorList>
    </citation>
    <scope>NUCLEOTIDE SEQUENCE [LARGE SCALE GENOMIC DNA]</scope>
    <source>
        <strain evidence="1 2">GDMCC 1.2596</strain>
    </source>
</reference>
<name>A0ABV2U145_9FLAO</name>
<comment type="caution">
    <text evidence="1">The sequence shown here is derived from an EMBL/GenBank/DDBJ whole genome shotgun (WGS) entry which is preliminary data.</text>
</comment>
<dbReference type="RefSeq" id="WP_354619630.1">
    <property type="nucleotide sequence ID" value="NZ_JBEWYP010000012.1"/>
</dbReference>
<proteinExistence type="predicted"/>
<accession>A0ABV2U145</accession>
<dbReference type="InterPro" id="IPR038644">
    <property type="entry name" value="CopK_sf"/>
</dbReference>